<dbReference type="AlphaFoldDB" id="A0A917LGP9"/>
<comment type="cofactor">
    <cofactor evidence="10">
        <name>NAD(+)</name>
        <dbReference type="ChEBI" id="CHEBI:57540"/>
    </cofactor>
    <text evidence="10">Binds 1 NAD(+) per subunit.</text>
</comment>
<evidence type="ECO:0000256" key="6">
    <source>
        <dbReference type="ARBA" id="ARBA00023295"/>
    </source>
</evidence>
<dbReference type="InterPro" id="IPR001088">
    <property type="entry name" value="Glyco_hydro_4"/>
</dbReference>
<evidence type="ECO:0000256" key="5">
    <source>
        <dbReference type="ARBA" id="ARBA00023211"/>
    </source>
</evidence>
<dbReference type="GO" id="GO:0004553">
    <property type="term" value="F:hydrolase activity, hydrolyzing O-glycosyl compounds"/>
    <property type="evidence" value="ECO:0007669"/>
    <property type="project" value="InterPro"/>
</dbReference>
<evidence type="ECO:0000256" key="9">
    <source>
        <dbReference type="PIRSR" id="PIRSR601088-4"/>
    </source>
</evidence>
<evidence type="ECO:0000256" key="3">
    <source>
        <dbReference type="ARBA" id="ARBA00022801"/>
    </source>
</evidence>
<sequence length="438" mass="48124">MRKRELKVAVIGGGSSYTPELVEGFIRHYDELPVKQLVLADIEAGQEKLRIVGELARRMAEKAGVPMDIQLTLDRREAIKDADFVSTQIRVGLLDARARDERIPAKHGLIGQETTGAGGFAKALRTVPVILDICRDIRELAPNAWLLNFTNPAGIVTEAVLKYGGVKTIGLCNLPIGTRMQVAGAYGVDVDKVYIEMAGINHLNWTTRIIVDGEDVSQAFLTRAAGASGLTMKNIPDLGWDAEFLQSLGALPCAYHRYYYMREEMLEKQREELDTKGTRAEVVKKVEAELFELYKDPELKVKPAQLEQRGGAYYSEVAVNLMTSIYNNKKDIQTVNVLNNGIIPSLPDEVCVEVNAVIDADGAHPLQLTTPLRPQMRGLLQVVKAYEELTVEAAVHGDYHAALQALTIHPLVGTAAAAKAVLDDLLAANRAYLPQFQA</sequence>
<dbReference type="Pfam" id="PF02056">
    <property type="entry name" value="Glyco_hydro_4"/>
    <property type="match status" value="1"/>
</dbReference>
<dbReference type="GO" id="GO:0046872">
    <property type="term" value="F:metal ion binding"/>
    <property type="evidence" value="ECO:0007669"/>
    <property type="project" value="UniProtKB-KW"/>
</dbReference>
<reference evidence="12" key="1">
    <citation type="journal article" date="2014" name="Int. J. Syst. Evol. Microbiol.">
        <title>Complete genome sequence of Corynebacterium casei LMG S-19264T (=DSM 44701T), isolated from a smear-ripened cheese.</title>
        <authorList>
            <consortium name="US DOE Joint Genome Institute (JGI-PGF)"/>
            <person name="Walter F."/>
            <person name="Albersmeier A."/>
            <person name="Kalinowski J."/>
            <person name="Ruckert C."/>
        </authorList>
    </citation>
    <scope>NUCLEOTIDE SEQUENCE</scope>
    <source>
        <strain evidence="12">CGMCC 1.12987</strain>
    </source>
</reference>
<keyword evidence="2 8" id="KW-0479">Metal-binding</keyword>
<comment type="similarity">
    <text evidence="1 10">Belongs to the glycosyl hydrolase 4 family.</text>
</comment>
<reference evidence="12" key="2">
    <citation type="submission" date="2020-09" db="EMBL/GenBank/DDBJ databases">
        <authorList>
            <person name="Sun Q."/>
            <person name="Zhou Y."/>
        </authorList>
    </citation>
    <scope>NUCLEOTIDE SEQUENCE</scope>
    <source>
        <strain evidence="12">CGMCC 1.12987</strain>
    </source>
</reference>
<dbReference type="Gene3D" id="3.40.50.720">
    <property type="entry name" value="NAD(P)-binding Rossmann-like Domain"/>
    <property type="match status" value="1"/>
</dbReference>
<feature type="binding site" evidence="8">
    <location>
        <position position="172"/>
    </location>
    <ligand>
        <name>Mn(2+)</name>
        <dbReference type="ChEBI" id="CHEBI:29035"/>
    </ligand>
</feature>
<dbReference type="PROSITE" id="PS01324">
    <property type="entry name" value="GLYCOSYL_HYDROL_F4"/>
    <property type="match status" value="1"/>
</dbReference>
<dbReference type="InterPro" id="IPR036291">
    <property type="entry name" value="NAD(P)-bd_dom_sf"/>
</dbReference>
<dbReference type="InterPro" id="IPR019802">
    <property type="entry name" value="GlycHydrolase_4_CS"/>
</dbReference>
<evidence type="ECO:0000256" key="8">
    <source>
        <dbReference type="PIRSR" id="PIRSR601088-3"/>
    </source>
</evidence>
<dbReference type="InterPro" id="IPR022616">
    <property type="entry name" value="Glyco_hydro_4_C"/>
</dbReference>
<dbReference type="RefSeq" id="WP_188533154.1">
    <property type="nucleotide sequence ID" value="NZ_BMGR01000017.1"/>
</dbReference>
<evidence type="ECO:0000313" key="13">
    <source>
        <dbReference type="Proteomes" id="UP000644756"/>
    </source>
</evidence>
<comment type="caution">
    <text evidence="12">The sequence shown here is derived from an EMBL/GenBank/DDBJ whole genome shotgun (WGS) entry which is preliminary data.</text>
</comment>
<dbReference type="Proteomes" id="UP000644756">
    <property type="component" value="Unassembled WGS sequence"/>
</dbReference>
<keyword evidence="3 10" id="KW-0378">Hydrolase</keyword>
<keyword evidence="13" id="KW-1185">Reference proteome</keyword>
<protein>
    <submittedName>
        <fullName evidence="12">6-phospho-beta-glucosidase</fullName>
    </submittedName>
</protein>
<organism evidence="12 13">
    <name type="scientific">Paenibacillus abyssi</name>
    <dbReference type="NCBI Taxonomy" id="1340531"/>
    <lineage>
        <taxon>Bacteria</taxon>
        <taxon>Bacillati</taxon>
        <taxon>Bacillota</taxon>
        <taxon>Bacilli</taxon>
        <taxon>Bacillales</taxon>
        <taxon>Paenibacillaceae</taxon>
        <taxon>Paenibacillus</taxon>
    </lineage>
</organism>
<keyword evidence="6 10" id="KW-0326">Glycosidase</keyword>
<keyword evidence="8" id="KW-0170">Cobalt</keyword>
<dbReference type="Gene3D" id="3.90.110.10">
    <property type="entry name" value="Lactate dehydrogenase/glycoside hydrolase, family 4, C-terminal"/>
    <property type="match status" value="1"/>
</dbReference>
<dbReference type="GO" id="GO:0005975">
    <property type="term" value="P:carbohydrate metabolic process"/>
    <property type="evidence" value="ECO:0007669"/>
    <property type="project" value="InterPro"/>
</dbReference>
<dbReference type="Pfam" id="PF11975">
    <property type="entry name" value="Glyco_hydro_4C"/>
    <property type="match status" value="1"/>
</dbReference>
<keyword evidence="8" id="KW-0533">Nickel</keyword>
<proteinExistence type="inferred from homology"/>
<evidence type="ECO:0000259" key="11">
    <source>
        <dbReference type="Pfam" id="PF11975"/>
    </source>
</evidence>
<evidence type="ECO:0000256" key="2">
    <source>
        <dbReference type="ARBA" id="ARBA00022723"/>
    </source>
</evidence>
<keyword evidence="5 8" id="KW-0464">Manganese</keyword>
<feature type="domain" description="Glycosyl hydrolase family 4 C-terminal" evidence="11">
    <location>
        <begin position="197"/>
        <end position="412"/>
    </location>
</feature>
<dbReference type="PANTHER" id="PTHR32092:SF5">
    <property type="entry name" value="6-PHOSPHO-BETA-GLUCOSIDASE"/>
    <property type="match status" value="1"/>
</dbReference>
<feature type="binding site" evidence="7">
    <location>
        <position position="97"/>
    </location>
    <ligand>
        <name>substrate</name>
    </ligand>
</feature>
<dbReference type="PRINTS" id="PR00732">
    <property type="entry name" value="GLHYDRLASE4"/>
</dbReference>
<evidence type="ECO:0000256" key="4">
    <source>
        <dbReference type="ARBA" id="ARBA00023027"/>
    </source>
</evidence>
<dbReference type="GO" id="GO:0016616">
    <property type="term" value="F:oxidoreductase activity, acting on the CH-OH group of donors, NAD or NADP as acceptor"/>
    <property type="evidence" value="ECO:0007669"/>
    <property type="project" value="InterPro"/>
</dbReference>
<dbReference type="PANTHER" id="PTHR32092">
    <property type="entry name" value="6-PHOSPHO-BETA-GLUCOSIDASE-RELATED"/>
    <property type="match status" value="1"/>
</dbReference>
<gene>
    <name evidence="12" type="primary">licH</name>
    <name evidence="12" type="ORF">GCM10010916_43250</name>
</gene>
<feature type="site" description="Increases basicity of active site Tyr" evidence="9">
    <location>
        <position position="113"/>
    </location>
</feature>
<accession>A0A917LGP9</accession>
<evidence type="ECO:0000256" key="7">
    <source>
        <dbReference type="PIRSR" id="PIRSR601088-2"/>
    </source>
</evidence>
<keyword evidence="4 10" id="KW-0520">NAD</keyword>
<feature type="binding site" evidence="8">
    <location>
        <position position="202"/>
    </location>
    <ligand>
        <name>Mn(2+)</name>
        <dbReference type="ChEBI" id="CHEBI:29035"/>
    </ligand>
</feature>
<name>A0A917LGP9_9BACL</name>
<dbReference type="InterPro" id="IPR015955">
    <property type="entry name" value="Lactate_DH/Glyco_Ohase_4_C"/>
</dbReference>
<evidence type="ECO:0000256" key="10">
    <source>
        <dbReference type="RuleBase" id="RU361152"/>
    </source>
</evidence>
<evidence type="ECO:0000256" key="1">
    <source>
        <dbReference type="ARBA" id="ARBA00010141"/>
    </source>
</evidence>
<keyword evidence="8" id="KW-0408">Iron</keyword>
<dbReference type="SUPFAM" id="SSF56327">
    <property type="entry name" value="LDH C-terminal domain-like"/>
    <property type="match status" value="1"/>
</dbReference>
<feature type="binding site" evidence="7">
    <location>
        <position position="151"/>
    </location>
    <ligand>
        <name>substrate</name>
    </ligand>
</feature>
<dbReference type="SUPFAM" id="SSF51735">
    <property type="entry name" value="NAD(P)-binding Rossmann-fold domains"/>
    <property type="match status" value="1"/>
</dbReference>
<dbReference type="EMBL" id="BMGR01000017">
    <property type="protein sequence ID" value="GGG21930.1"/>
    <property type="molecule type" value="Genomic_DNA"/>
</dbReference>
<evidence type="ECO:0000313" key="12">
    <source>
        <dbReference type="EMBL" id="GGG21930.1"/>
    </source>
</evidence>
<dbReference type="CDD" id="cd05296">
    <property type="entry name" value="GH4_P_beta_glucosidase"/>
    <property type="match status" value="1"/>
</dbReference>